<keyword evidence="4 8" id="KW-0418">Kinase</keyword>
<dbReference type="InterPro" id="IPR000577">
    <property type="entry name" value="Carb_kinase_FGGY"/>
</dbReference>
<evidence type="ECO:0000259" key="9">
    <source>
        <dbReference type="Pfam" id="PF00370"/>
    </source>
</evidence>
<keyword evidence="2 8" id="KW-0808">Transferase</keyword>
<evidence type="ECO:0000313" key="12">
    <source>
        <dbReference type="Proteomes" id="UP001467690"/>
    </source>
</evidence>
<comment type="similarity">
    <text evidence="1 8">Belongs to the FGGY kinase family.</text>
</comment>
<evidence type="ECO:0000313" key="11">
    <source>
        <dbReference type="EMBL" id="MER2490847.1"/>
    </source>
</evidence>
<dbReference type="InterPro" id="IPR043129">
    <property type="entry name" value="ATPase_NBD"/>
</dbReference>
<evidence type="ECO:0000256" key="7">
    <source>
        <dbReference type="ARBA" id="ARBA00043149"/>
    </source>
</evidence>
<reference evidence="11 12" key="1">
    <citation type="submission" date="2024-06" db="EMBL/GenBank/DDBJ databases">
        <authorList>
            <person name="Chen R.Y."/>
        </authorList>
    </citation>
    <scope>NUCLEOTIDE SEQUENCE [LARGE SCALE GENOMIC DNA]</scope>
    <source>
        <strain evidence="11 12">D2</strain>
    </source>
</reference>
<feature type="domain" description="Carbohydrate kinase FGGY N-terminal" evidence="9">
    <location>
        <begin position="6"/>
        <end position="249"/>
    </location>
</feature>
<keyword evidence="6" id="KW-0067">ATP-binding</keyword>
<dbReference type="CDD" id="cd07769">
    <property type="entry name" value="ASKHA_NBD_FGGY_GK"/>
    <property type="match status" value="1"/>
</dbReference>
<accession>A0ABV1RD70</accession>
<dbReference type="InterPro" id="IPR018485">
    <property type="entry name" value="FGGY_C"/>
</dbReference>
<dbReference type="EMBL" id="JBELOE010000075">
    <property type="protein sequence ID" value="MER2490847.1"/>
    <property type="molecule type" value="Genomic_DNA"/>
</dbReference>
<dbReference type="SUPFAM" id="SSF53067">
    <property type="entry name" value="Actin-like ATPase domain"/>
    <property type="match status" value="2"/>
</dbReference>
<evidence type="ECO:0000256" key="1">
    <source>
        <dbReference type="ARBA" id="ARBA00009156"/>
    </source>
</evidence>
<evidence type="ECO:0000256" key="8">
    <source>
        <dbReference type="RuleBase" id="RU003733"/>
    </source>
</evidence>
<dbReference type="Gene3D" id="3.30.420.40">
    <property type="match status" value="2"/>
</dbReference>
<dbReference type="NCBIfam" id="TIGR01311">
    <property type="entry name" value="glycerol_kin"/>
    <property type="match status" value="1"/>
</dbReference>
<comment type="caution">
    <text evidence="11">The sequence shown here is derived from an EMBL/GenBank/DDBJ whole genome shotgun (WGS) entry which is preliminary data.</text>
</comment>
<dbReference type="InterPro" id="IPR018483">
    <property type="entry name" value="Carb_kinase_FGGY_CS"/>
</dbReference>
<dbReference type="RefSeq" id="WP_143870231.1">
    <property type="nucleotide sequence ID" value="NZ_CP041660.1"/>
</dbReference>
<dbReference type="NCBIfam" id="NF000756">
    <property type="entry name" value="PRK00047.1"/>
    <property type="match status" value="1"/>
</dbReference>
<dbReference type="Pfam" id="PF02782">
    <property type="entry name" value="FGGY_C"/>
    <property type="match status" value="1"/>
</dbReference>
<organism evidence="11 12">
    <name type="scientific">Catenovulum sediminis</name>
    <dbReference type="NCBI Taxonomy" id="1740262"/>
    <lineage>
        <taxon>Bacteria</taxon>
        <taxon>Pseudomonadati</taxon>
        <taxon>Pseudomonadota</taxon>
        <taxon>Gammaproteobacteria</taxon>
        <taxon>Alteromonadales</taxon>
        <taxon>Alteromonadaceae</taxon>
        <taxon>Catenovulum</taxon>
    </lineage>
</organism>
<sequence length="496" mass="55372">MIKKWIVAFDQGTTSSRALAFDMEGHVVAKRQIETELDYPHFGRVEQSPEFIWQQQLAVFELLLRDLQAQPHDIAAIGISNQRETTVIWDKKTGQAIYPAISWQDTRTQADCQKIRNSQDASWICDKTGLLPDAYFSASKVKWILDNVEGAREQAQRGELAFGTIDSWLVWNMSGQKTHITDITNASRTMLYDIHRQVWDSDLLAYFDIPAEILPQVVDCSGELAIFEYQNSQIPICGIAGDQQAALFGQTCFHPGMAKNTYGTGCFLLMNTGKKIIRSHNQLLSTVAWRINGDIQYALEGSVFVAGSAVQWMRDALHFIDNAAESEALAQNAEESELVIVPAFSGLGAPYWQGRAKGAVFGMDFSTGQAEFCRAVLQSLAFQTADLIDAMCSDTGEPFVKLNVDGGACANGYLMQYQADILNCPVDVPLEHELTATGAAYLAGLHLKWWDMQTLAQKREIAHLYQPQITPIERQKALEKWQRAVKCTLAWADDRA</sequence>
<dbReference type="InterPro" id="IPR005999">
    <property type="entry name" value="Glycerol_kin"/>
</dbReference>
<proteinExistence type="inferred from homology"/>
<dbReference type="PANTHER" id="PTHR10196:SF69">
    <property type="entry name" value="GLYCEROL KINASE"/>
    <property type="match status" value="1"/>
</dbReference>
<evidence type="ECO:0000256" key="6">
    <source>
        <dbReference type="ARBA" id="ARBA00022840"/>
    </source>
</evidence>
<dbReference type="Pfam" id="PF00370">
    <property type="entry name" value="FGGY_N"/>
    <property type="match status" value="1"/>
</dbReference>
<keyword evidence="12" id="KW-1185">Reference proteome</keyword>
<dbReference type="GO" id="GO:0004370">
    <property type="term" value="F:glycerol kinase activity"/>
    <property type="evidence" value="ECO:0007669"/>
    <property type="project" value="UniProtKB-EC"/>
</dbReference>
<evidence type="ECO:0000256" key="5">
    <source>
        <dbReference type="ARBA" id="ARBA00022798"/>
    </source>
</evidence>
<dbReference type="PROSITE" id="PS00933">
    <property type="entry name" value="FGGY_KINASES_1"/>
    <property type="match status" value="1"/>
</dbReference>
<dbReference type="InterPro" id="IPR018484">
    <property type="entry name" value="FGGY_N"/>
</dbReference>
<dbReference type="PROSITE" id="PS00445">
    <property type="entry name" value="FGGY_KINASES_2"/>
    <property type="match status" value="1"/>
</dbReference>
<evidence type="ECO:0000256" key="4">
    <source>
        <dbReference type="ARBA" id="ARBA00022777"/>
    </source>
</evidence>
<feature type="domain" description="Carbohydrate kinase FGGY C-terminal" evidence="10">
    <location>
        <begin position="259"/>
        <end position="444"/>
    </location>
</feature>
<keyword evidence="3" id="KW-0547">Nucleotide-binding</keyword>
<evidence type="ECO:0000256" key="2">
    <source>
        <dbReference type="ARBA" id="ARBA00022679"/>
    </source>
</evidence>
<gene>
    <name evidence="11" type="primary">glpK</name>
    <name evidence="11" type="ORF">ABS311_02995</name>
</gene>
<protein>
    <recommendedName>
        <fullName evidence="7">ATP:glycerol 3-phosphotransferase</fullName>
    </recommendedName>
</protein>
<evidence type="ECO:0000259" key="10">
    <source>
        <dbReference type="Pfam" id="PF02782"/>
    </source>
</evidence>
<evidence type="ECO:0000256" key="3">
    <source>
        <dbReference type="ARBA" id="ARBA00022741"/>
    </source>
</evidence>
<dbReference type="PANTHER" id="PTHR10196">
    <property type="entry name" value="SUGAR KINASE"/>
    <property type="match status" value="1"/>
</dbReference>
<name>A0ABV1RD70_9ALTE</name>
<dbReference type="PIRSF" id="PIRSF000538">
    <property type="entry name" value="GlpK"/>
    <property type="match status" value="1"/>
</dbReference>
<dbReference type="Proteomes" id="UP001467690">
    <property type="component" value="Unassembled WGS sequence"/>
</dbReference>
<keyword evidence="5" id="KW-0319">Glycerol metabolism</keyword>